<name>A0A8D4BEM6_STRFA</name>
<keyword evidence="2" id="KW-0223">Dioxygenase</keyword>
<sequence>MTASPSSSGAVEPATTTDPAADEREVFRRDGVVRWDHVLTPGQVADLRVSVERAFFDDGRPAEGVRDLSERRGRPLDLALLQKVNLWRSDEACEAQVRRPDLYRRVEALLGGPVRLFRDHSFYKPAGKGERSRLVLHQDNRYWHLSPPEAVTVWMALDDATPENGCVQYVLGSHRWGRVEHTRPEEGAVLVEARSEREPVEYPVPAGSALVHHANTLHGSGPNLTDGPRRAYALVFVRADVSARGEAMTGVPLAADLAR</sequence>
<feature type="compositionally biased region" description="Polar residues" evidence="1">
    <location>
        <begin position="1"/>
        <end position="18"/>
    </location>
</feature>
<dbReference type="GO" id="GO:0005506">
    <property type="term" value="F:iron ion binding"/>
    <property type="evidence" value="ECO:0007669"/>
    <property type="project" value="UniProtKB-ARBA"/>
</dbReference>
<dbReference type="Gene3D" id="2.60.120.620">
    <property type="entry name" value="q2cbj1_9rhob like domain"/>
    <property type="match status" value="1"/>
</dbReference>
<dbReference type="PANTHER" id="PTHR20883:SF48">
    <property type="entry name" value="ECTOINE DIOXYGENASE"/>
    <property type="match status" value="1"/>
</dbReference>
<dbReference type="Proteomes" id="UP000002066">
    <property type="component" value="Chromosome"/>
</dbReference>
<dbReference type="SUPFAM" id="SSF51197">
    <property type="entry name" value="Clavaminate synthase-like"/>
    <property type="match status" value="1"/>
</dbReference>
<dbReference type="AlphaFoldDB" id="A0A8D4BEM6"/>
<protein>
    <submittedName>
        <fullName evidence="2">Phytanoyl-CoA dioxygenase</fullName>
    </submittedName>
</protein>
<keyword evidence="2" id="KW-0560">Oxidoreductase</keyword>
<dbReference type="OrthoDB" id="9796766at2"/>
<gene>
    <name evidence="2" type="ordered locus">Sfla_0152</name>
</gene>
<reference evidence="2 3" key="1">
    <citation type="submission" date="2011-01" db="EMBL/GenBank/DDBJ databases">
        <title>Complete sequence of chromosome of Streptomyces flavogriseus ATCC 33331.</title>
        <authorList>
            <consortium name="US DOE Joint Genome Institute"/>
            <person name="Lucas S."/>
            <person name="Copeland A."/>
            <person name="Lapidus A."/>
            <person name="Cheng J.-F."/>
            <person name="Goodwin L."/>
            <person name="Pitluck S."/>
            <person name="Davenport K."/>
            <person name="Detter J.C."/>
            <person name="Han C."/>
            <person name="Tapia R."/>
            <person name="Land M."/>
            <person name="Hauser L."/>
            <person name="Kyrpides N."/>
            <person name="Ivanova N."/>
            <person name="Ovchinnikova G."/>
            <person name="Pagani I."/>
            <person name="Brumm P."/>
            <person name="Mead D."/>
            <person name="Woyke T."/>
        </authorList>
    </citation>
    <scope>NUCLEOTIDE SEQUENCE [LARGE SCALE GENOMIC DNA]</scope>
    <source>
        <strain evidence="3">ATCC 33331 / IAF-45CD</strain>
    </source>
</reference>
<dbReference type="GO" id="GO:0016706">
    <property type="term" value="F:2-oxoglutarate-dependent dioxygenase activity"/>
    <property type="evidence" value="ECO:0007669"/>
    <property type="project" value="UniProtKB-ARBA"/>
</dbReference>
<evidence type="ECO:0000256" key="1">
    <source>
        <dbReference type="SAM" id="MobiDB-lite"/>
    </source>
</evidence>
<proteinExistence type="predicted"/>
<evidence type="ECO:0000313" key="2">
    <source>
        <dbReference type="EMBL" id="ADW01620.1"/>
    </source>
</evidence>
<organism evidence="2 3">
    <name type="scientific">Streptomyces pratensis (strain ATCC 33331 / IAF-45CD)</name>
    <dbReference type="NCBI Taxonomy" id="591167"/>
    <lineage>
        <taxon>Bacteria</taxon>
        <taxon>Bacillati</taxon>
        <taxon>Actinomycetota</taxon>
        <taxon>Actinomycetes</taxon>
        <taxon>Kitasatosporales</taxon>
        <taxon>Streptomycetaceae</taxon>
        <taxon>Streptomyces</taxon>
    </lineage>
</organism>
<dbReference type="Pfam" id="PF05721">
    <property type="entry name" value="PhyH"/>
    <property type="match status" value="1"/>
</dbReference>
<dbReference type="InterPro" id="IPR008775">
    <property type="entry name" value="Phytyl_CoA_dOase-like"/>
</dbReference>
<evidence type="ECO:0000313" key="3">
    <source>
        <dbReference type="Proteomes" id="UP000002066"/>
    </source>
</evidence>
<dbReference type="KEGG" id="sfa:Sfla_0152"/>
<dbReference type="EMBL" id="CP002475">
    <property type="protein sequence ID" value="ADW01620.1"/>
    <property type="molecule type" value="Genomic_DNA"/>
</dbReference>
<accession>A0A8D4BEM6</accession>
<feature type="region of interest" description="Disordered" evidence="1">
    <location>
        <begin position="1"/>
        <end position="23"/>
    </location>
</feature>
<dbReference type="PANTHER" id="PTHR20883">
    <property type="entry name" value="PHYTANOYL-COA DIOXYGENASE DOMAIN CONTAINING 1"/>
    <property type="match status" value="1"/>
</dbReference>